<proteinExistence type="predicted"/>
<organism evidence="2 4">
    <name type="scientific">Ferrovum myxofaciens</name>
    <dbReference type="NCBI Taxonomy" id="416213"/>
    <lineage>
        <taxon>Bacteria</taxon>
        <taxon>Pseudomonadati</taxon>
        <taxon>Pseudomonadota</taxon>
        <taxon>Betaproteobacteria</taxon>
        <taxon>Ferrovales</taxon>
        <taxon>Ferrovaceae</taxon>
        <taxon>Ferrovum</taxon>
    </lineage>
</organism>
<dbReference type="Proteomes" id="UP000683551">
    <property type="component" value="Chromosome"/>
</dbReference>
<accession>A0A8F3IIK6</accession>
<reference evidence="2 4" key="1">
    <citation type="submission" date="2016-01" db="EMBL/GenBank/DDBJ databases">
        <title>Genome sequence of the acidophilic iron oxidising Ferrovum strain Z-31.</title>
        <authorList>
            <person name="Poehlein A."/>
            <person name="Ullrich S.R."/>
            <person name="Schloemann M."/>
            <person name="Muehling M."/>
            <person name="Daniel R."/>
        </authorList>
    </citation>
    <scope>NUCLEOTIDE SEQUENCE [LARGE SCALE GENOMIC DNA]</scope>
    <source>
        <strain evidence="2 4">Z-31</strain>
    </source>
</reference>
<feature type="domain" description="AbiEi antitoxin C-terminal" evidence="1">
    <location>
        <begin position="74"/>
        <end position="216"/>
    </location>
</feature>
<sequence length="272" mass="30436">MTSLDQFIDDLLLHGRAYFDREEALSAVELKQASLTAAISRLVKRHRLANPRHGFYLILRAEDQATGAPDPVRWIDPLMKHQGIDYRISLLRAAAFHGSSHQAAMVFQVVVPKQLRDFEIGRHRLQFLYQSPMVFAKLNQPDFLRQMKSDAGFAQVAGVELTLLDCARYFHKASGMNGVAQIVKDIGAKAKPPVLAQAAADYENSSVRRLGYLLELAGHVRQANALEPFVKKAKTAVPLDPSVKPLIESLSESHEKNAKWKLVINESVEIDF</sequence>
<keyword evidence="4" id="KW-1185">Reference proteome</keyword>
<evidence type="ECO:0000259" key="1">
    <source>
        <dbReference type="Pfam" id="PF09407"/>
    </source>
</evidence>
<accession>A0A149VVB0</accession>
<name>A0A8F3IIK6_9PROT</name>
<reference evidence="3" key="2">
    <citation type="submission" date="2021-02" db="EMBL/GenBank/DDBJ databases">
        <title>Comparative genomics of Ferrovum myxofaciens strains, predominant extremophile bacteria forming large biofilm stalactites in acid mine ecosystems.</title>
        <authorList>
            <person name="Burkartova K."/>
            <person name="Ridl J."/>
            <person name="Pajer P."/>
            <person name="Falteisek L."/>
        </authorList>
    </citation>
    <scope>NUCLEOTIDE SEQUENCE</scope>
    <source>
        <strain evidence="3">MI1III</strain>
    </source>
</reference>
<dbReference type="RefSeq" id="WP_082783484.1">
    <property type="nucleotide sequence ID" value="NZ_CP053675.1"/>
</dbReference>
<dbReference type="InterPro" id="IPR018547">
    <property type="entry name" value="AbiEi_C"/>
</dbReference>
<evidence type="ECO:0000313" key="4">
    <source>
        <dbReference type="Proteomes" id="UP000075653"/>
    </source>
</evidence>
<protein>
    <recommendedName>
        <fullName evidence="1">AbiEi antitoxin C-terminal domain-containing protein</fullName>
    </recommendedName>
</protein>
<dbReference type="Pfam" id="PF09407">
    <property type="entry name" value="AbiEi_1"/>
    <property type="match status" value="1"/>
</dbReference>
<evidence type="ECO:0000313" key="3">
    <source>
        <dbReference type="EMBL" id="QWY78608.1"/>
    </source>
</evidence>
<dbReference type="PATRIC" id="fig|1789004.3.peg.2487"/>
<dbReference type="AlphaFoldDB" id="A0A8F3IIK6"/>
<gene>
    <name evidence="2" type="ORF">FEMY_23560</name>
    <name evidence="3" type="ORF">JZL65_05985</name>
</gene>
<dbReference type="EMBL" id="CP071137">
    <property type="protein sequence ID" value="QWY78608.1"/>
    <property type="molecule type" value="Genomic_DNA"/>
</dbReference>
<evidence type="ECO:0000313" key="2">
    <source>
        <dbReference type="EMBL" id="KXW57126.1"/>
    </source>
</evidence>
<dbReference type="EMBL" id="LRRD01000116">
    <property type="protein sequence ID" value="KXW57126.1"/>
    <property type="molecule type" value="Genomic_DNA"/>
</dbReference>
<dbReference type="Proteomes" id="UP000075653">
    <property type="component" value="Unassembled WGS sequence"/>
</dbReference>